<dbReference type="Proteomes" id="UP001234297">
    <property type="component" value="Chromosome 3"/>
</dbReference>
<protein>
    <submittedName>
        <fullName evidence="1">Uncharacterized protein</fullName>
    </submittedName>
</protein>
<organism evidence="1 2">
    <name type="scientific">Persea americana</name>
    <name type="common">Avocado</name>
    <dbReference type="NCBI Taxonomy" id="3435"/>
    <lineage>
        <taxon>Eukaryota</taxon>
        <taxon>Viridiplantae</taxon>
        <taxon>Streptophyta</taxon>
        <taxon>Embryophyta</taxon>
        <taxon>Tracheophyta</taxon>
        <taxon>Spermatophyta</taxon>
        <taxon>Magnoliopsida</taxon>
        <taxon>Magnoliidae</taxon>
        <taxon>Laurales</taxon>
        <taxon>Lauraceae</taxon>
        <taxon>Persea</taxon>
    </lineage>
</organism>
<name>A0ACC2LPZ5_PERAE</name>
<evidence type="ECO:0000313" key="2">
    <source>
        <dbReference type="Proteomes" id="UP001234297"/>
    </source>
</evidence>
<evidence type="ECO:0000313" key="1">
    <source>
        <dbReference type="EMBL" id="KAJ8635248.1"/>
    </source>
</evidence>
<reference evidence="1 2" key="1">
    <citation type="journal article" date="2022" name="Hortic Res">
        <title>A haplotype resolved chromosomal level avocado genome allows analysis of novel avocado genes.</title>
        <authorList>
            <person name="Nath O."/>
            <person name="Fletcher S.J."/>
            <person name="Hayward A."/>
            <person name="Shaw L.M."/>
            <person name="Masouleh A.K."/>
            <person name="Furtado A."/>
            <person name="Henry R.J."/>
            <person name="Mitter N."/>
        </authorList>
    </citation>
    <scope>NUCLEOTIDE SEQUENCE [LARGE SCALE GENOMIC DNA]</scope>
    <source>
        <strain evidence="2">cv. Hass</strain>
    </source>
</reference>
<sequence>MIFQHGQLPSPSPFSTSSPSRSLASPSQHFHRPHDLPLATHNALKAAPIHRRICCFTTTLAAESHHCHNKALPEKKEGPEQRDPSLPSCREIGDEGCLPEPKKQTVSGLGCRIQRTLWIEGGSLSTKAAITFDFDNTEGRHGGSTLGIGSPSG</sequence>
<gene>
    <name evidence="1" type="ORF">MRB53_009515</name>
</gene>
<keyword evidence="2" id="KW-1185">Reference proteome</keyword>
<proteinExistence type="predicted"/>
<dbReference type="EMBL" id="CM056811">
    <property type="protein sequence ID" value="KAJ8635248.1"/>
    <property type="molecule type" value="Genomic_DNA"/>
</dbReference>
<comment type="caution">
    <text evidence="1">The sequence shown here is derived from an EMBL/GenBank/DDBJ whole genome shotgun (WGS) entry which is preliminary data.</text>
</comment>
<accession>A0ACC2LPZ5</accession>